<sequence length="270" mass="30157">MAHLLLIDALNLIRRLYAVQERPYLPVTDEVAEGTKTQIIRNTENMLRQALARLQQELAPSHAVLVFDGRNSLWRKTLYAEYKANRKPMPTILADALPGLQQCAKTLGFDSVQQDEYEADDIIASIAVKLAQHGQQVTIVSTDKGFLPLLSQHIQIYDAFARQHQTEAAVQQKFGVSTTQLVRYWSLVGDSTNNIPGVNGIGPKGAHDLLALGATLTEALEHPDCHKKLREKILQHKEQIKVFMQILALKTDVQLGLNLQDMRIQPVVSA</sequence>
<dbReference type="GO" id="GO:0033567">
    <property type="term" value="P:DNA replication, Okazaki fragment processing"/>
    <property type="evidence" value="ECO:0007669"/>
    <property type="project" value="InterPro"/>
</dbReference>
<dbReference type="InterPro" id="IPR029060">
    <property type="entry name" value="PIN-like_dom_sf"/>
</dbReference>
<dbReference type="SUPFAM" id="SSF47807">
    <property type="entry name" value="5' to 3' exonuclease, C-terminal subdomain"/>
    <property type="match status" value="1"/>
</dbReference>
<reference evidence="6" key="1">
    <citation type="submission" date="2016-10" db="EMBL/GenBank/DDBJ databases">
        <authorList>
            <person name="Varghese N."/>
            <person name="Submissions S."/>
        </authorList>
    </citation>
    <scope>NUCLEOTIDE SEQUENCE [LARGE SCALE GENOMIC DNA]</scope>
    <source>
        <strain evidence="6">DSM 17616</strain>
    </source>
</reference>
<feature type="domain" description="5'-3' exonuclease" evidence="4">
    <location>
        <begin position="2"/>
        <end position="265"/>
    </location>
</feature>
<evidence type="ECO:0000259" key="4">
    <source>
        <dbReference type="SMART" id="SM00475"/>
    </source>
</evidence>
<dbReference type="CDD" id="cd09898">
    <property type="entry name" value="H3TH_53EXO"/>
    <property type="match status" value="1"/>
</dbReference>
<keyword evidence="6" id="KW-1185">Reference proteome</keyword>
<dbReference type="Pfam" id="PF01367">
    <property type="entry name" value="5_3_exonuc"/>
    <property type="match status" value="1"/>
</dbReference>
<dbReference type="Gene3D" id="3.40.50.1010">
    <property type="entry name" value="5'-nuclease"/>
    <property type="match status" value="1"/>
</dbReference>
<dbReference type="SMART" id="SM00475">
    <property type="entry name" value="53EXOc"/>
    <property type="match status" value="1"/>
</dbReference>
<evidence type="ECO:0000256" key="2">
    <source>
        <dbReference type="ARBA" id="ARBA00022801"/>
    </source>
</evidence>
<dbReference type="GO" id="GO:0008409">
    <property type="term" value="F:5'-3' exonuclease activity"/>
    <property type="evidence" value="ECO:0007669"/>
    <property type="project" value="InterPro"/>
</dbReference>
<dbReference type="SUPFAM" id="SSF88723">
    <property type="entry name" value="PIN domain-like"/>
    <property type="match status" value="1"/>
</dbReference>
<dbReference type="PANTHER" id="PTHR42646">
    <property type="entry name" value="FLAP ENDONUCLEASE XNI"/>
    <property type="match status" value="1"/>
</dbReference>
<dbReference type="OrthoDB" id="9806424at2"/>
<dbReference type="InterPro" id="IPR008918">
    <property type="entry name" value="HhH2"/>
</dbReference>
<accession>A0A1H6MWG2</accession>
<dbReference type="RefSeq" id="WP_092795602.1">
    <property type="nucleotide sequence ID" value="NZ_FNXF01000015.1"/>
</dbReference>
<dbReference type="Proteomes" id="UP000199371">
    <property type="component" value="Unassembled WGS sequence"/>
</dbReference>
<keyword evidence="3" id="KW-0238">DNA-binding</keyword>
<dbReference type="InterPro" id="IPR038969">
    <property type="entry name" value="FEN"/>
</dbReference>
<dbReference type="InterPro" id="IPR002421">
    <property type="entry name" value="5-3_exonuclease"/>
</dbReference>
<protein>
    <submittedName>
        <fullName evidence="5">Protein Xni</fullName>
    </submittedName>
</protein>
<dbReference type="InterPro" id="IPR020046">
    <property type="entry name" value="5-3_exonucl_a-hlix_arch_N"/>
</dbReference>
<dbReference type="Pfam" id="PF02739">
    <property type="entry name" value="5_3_exonuc_N"/>
    <property type="match status" value="1"/>
</dbReference>
<dbReference type="STRING" id="173990.SAMN05660691_03255"/>
<keyword evidence="2" id="KW-0378">Hydrolase</keyword>
<dbReference type="PANTHER" id="PTHR42646:SF2">
    <property type="entry name" value="5'-3' EXONUCLEASE FAMILY PROTEIN"/>
    <property type="match status" value="1"/>
</dbReference>
<gene>
    <name evidence="5" type="ORF">SAMN05660691_03255</name>
</gene>
<evidence type="ECO:0000313" key="5">
    <source>
        <dbReference type="EMBL" id="SEI06484.1"/>
    </source>
</evidence>
<organism evidence="5 6">
    <name type="scientific">Rheinheimera pacifica</name>
    <dbReference type="NCBI Taxonomy" id="173990"/>
    <lineage>
        <taxon>Bacteria</taxon>
        <taxon>Pseudomonadati</taxon>
        <taxon>Pseudomonadota</taxon>
        <taxon>Gammaproteobacteria</taxon>
        <taxon>Chromatiales</taxon>
        <taxon>Chromatiaceae</taxon>
        <taxon>Rheinheimera</taxon>
    </lineage>
</organism>
<dbReference type="GO" id="GO:0017108">
    <property type="term" value="F:5'-flap endonuclease activity"/>
    <property type="evidence" value="ECO:0007669"/>
    <property type="project" value="InterPro"/>
</dbReference>
<dbReference type="Gene3D" id="1.10.150.20">
    <property type="entry name" value="5' to 3' exonuclease, C-terminal subdomain"/>
    <property type="match status" value="1"/>
</dbReference>
<proteinExistence type="predicted"/>
<dbReference type="AlphaFoldDB" id="A0A1H6MWG2"/>
<evidence type="ECO:0000256" key="1">
    <source>
        <dbReference type="ARBA" id="ARBA00022722"/>
    </source>
</evidence>
<dbReference type="NCBIfam" id="NF007017">
    <property type="entry name" value="PRK09482.1"/>
    <property type="match status" value="1"/>
</dbReference>
<dbReference type="GO" id="GO:0003677">
    <property type="term" value="F:DNA binding"/>
    <property type="evidence" value="ECO:0007669"/>
    <property type="project" value="UniProtKB-KW"/>
</dbReference>
<dbReference type="SMART" id="SM00279">
    <property type="entry name" value="HhH2"/>
    <property type="match status" value="1"/>
</dbReference>
<dbReference type="InterPro" id="IPR020045">
    <property type="entry name" value="DNA_polI_H3TH"/>
</dbReference>
<dbReference type="InterPro" id="IPR036279">
    <property type="entry name" value="5-3_exonuclease_C_sf"/>
</dbReference>
<dbReference type="CDD" id="cd09859">
    <property type="entry name" value="PIN_53EXO"/>
    <property type="match status" value="1"/>
</dbReference>
<name>A0A1H6MWG2_9GAMM</name>
<evidence type="ECO:0000256" key="3">
    <source>
        <dbReference type="ARBA" id="ARBA00023125"/>
    </source>
</evidence>
<keyword evidence="1" id="KW-0540">Nuclease</keyword>
<dbReference type="EMBL" id="FNXF01000015">
    <property type="protein sequence ID" value="SEI06484.1"/>
    <property type="molecule type" value="Genomic_DNA"/>
</dbReference>
<evidence type="ECO:0000313" key="6">
    <source>
        <dbReference type="Proteomes" id="UP000199371"/>
    </source>
</evidence>